<accession>A0A1U7ZIU7</accession>
<dbReference type="PANTHER" id="PTHR33702:SF16">
    <property type="match status" value="1"/>
</dbReference>
<dbReference type="OMA" id="QWRRRRY"/>
<protein>
    <submittedName>
        <fullName evidence="2">Uncharacterized protein LOC104594383</fullName>
    </submittedName>
</protein>
<dbReference type="Proteomes" id="UP000189703">
    <property type="component" value="Unplaced"/>
</dbReference>
<dbReference type="AlphaFoldDB" id="A0A1U7ZIU7"/>
<dbReference type="KEGG" id="nnu:104594383"/>
<proteinExistence type="predicted"/>
<dbReference type="OrthoDB" id="764584at2759"/>
<name>A0A1U7ZIU7_NELNU</name>
<evidence type="ECO:0000313" key="1">
    <source>
        <dbReference type="Proteomes" id="UP000189703"/>
    </source>
</evidence>
<dbReference type="RefSeq" id="XP_010252982.1">
    <property type="nucleotide sequence ID" value="XM_010254680.1"/>
</dbReference>
<dbReference type="PANTHER" id="PTHR33702">
    <property type="entry name" value="BNAA09G40010D PROTEIN"/>
    <property type="match status" value="1"/>
</dbReference>
<sequence>MEIFSVPFYGSLKRYMRRRRYQRLDGTVTGRKNMKIVRFGGNARRVWKIRAIPKLRLKICSPAKILVRLREAYMDMMLKLAGNVGYLNNNSIFGSKRIPKAREVKTVSSNEEFEMRLVLEIYKSLLASRQLAAY</sequence>
<keyword evidence="1" id="KW-1185">Reference proteome</keyword>
<evidence type="ECO:0000313" key="2">
    <source>
        <dbReference type="RefSeq" id="XP_010252982.1"/>
    </source>
</evidence>
<dbReference type="eggNOG" id="ENOG502S3JQ">
    <property type="taxonomic scope" value="Eukaryota"/>
</dbReference>
<reference evidence="2" key="1">
    <citation type="submission" date="2025-08" db="UniProtKB">
        <authorList>
            <consortium name="RefSeq"/>
        </authorList>
    </citation>
    <scope>IDENTIFICATION</scope>
</reference>
<organism evidence="1 2">
    <name type="scientific">Nelumbo nucifera</name>
    <name type="common">Sacred lotus</name>
    <dbReference type="NCBI Taxonomy" id="4432"/>
    <lineage>
        <taxon>Eukaryota</taxon>
        <taxon>Viridiplantae</taxon>
        <taxon>Streptophyta</taxon>
        <taxon>Embryophyta</taxon>
        <taxon>Tracheophyta</taxon>
        <taxon>Spermatophyta</taxon>
        <taxon>Magnoliopsida</taxon>
        <taxon>Proteales</taxon>
        <taxon>Nelumbonaceae</taxon>
        <taxon>Nelumbo</taxon>
    </lineage>
</organism>
<dbReference type="GeneID" id="104594383"/>
<gene>
    <name evidence="2" type="primary">LOC104594383</name>
</gene>